<proteinExistence type="inferred from homology"/>
<dbReference type="Gene3D" id="2.70.130.10">
    <property type="entry name" value="Mannose-6-phosphate receptor binding domain"/>
    <property type="match status" value="1"/>
</dbReference>
<keyword evidence="5" id="KW-1015">Disulfide bond</keyword>
<keyword evidence="7" id="KW-0472">Membrane</keyword>
<dbReference type="GO" id="GO:0005886">
    <property type="term" value="C:plasma membrane"/>
    <property type="evidence" value="ECO:0007669"/>
    <property type="project" value="UniProtKB-SubCell"/>
</dbReference>
<dbReference type="Proteomes" id="UP000324222">
    <property type="component" value="Unassembled WGS sequence"/>
</dbReference>
<feature type="transmembrane region" description="Helical" evidence="7">
    <location>
        <begin position="489"/>
        <end position="513"/>
    </location>
</feature>
<keyword evidence="4" id="KW-0732">Signal</keyword>
<name>A0A5B7DVW5_PORTR</name>
<accession>A0A5B7DVW5</accession>
<protein>
    <submittedName>
        <fullName evidence="9">UPF0577 protein KIAA1324-like</fullName>
    </submittedName>
</protein>
<dbReference type="OrthoDB" id="439917at2759"/>
<keyword evidence="10" id="KW-1185">Reference proteome</keyword>
<dbReference type="SMART" id="SM01411">
    <property type="entry name" value="Ephrin_rec_like"/>
    <property type="match status" value="1"/>
</dbReference>
<sequence length="609" mass="67441">MEEEEEEGDGVMSHQILLLPSSLPFFYISNLSPHAFLYILFLSLLTPSFLTSCSLSKPTFSRLYPSLLLFFISNPSPLASLLRYGWQTKGDVIASKGGPCAAFLMYTVKLVKPGAVTYVYQYTDEDIIFEFEAQDEECQIITEREGAKWPPLTPEGQWKKRTLELDPGVYVLHWKTIGIEVHGPSRPVLIKSVPWEESSIKPRGSLRLFETDVAKIFNINVSNTVEGGASSCLPCFQSHLSLTLSPQQAQAAAGCIPCPVGHYIEKNSTECTPCPPNTVVTDALPYGPESCLPCGPGLVAPDHLSCGAQCHLRVISRVCRFTLVPGVEGVIEGGHTGKLATQSVSLGDHLIGYSTNTTLMNISVIDEFINPHPAVSPDLHFFYTAPQSTRACPNGRATTLTLRCDPEQPGSGKVVLPTQCPDGTCDGCNFHFLWSSAYACRQCAPEDLTTVHGECVKGFQKVHYITPSHCRHEHSKEGRLVPCSVRLSFLVEVIVLSAVGVALLPCLLLFCLWKKNQRLEYKYMKLVAKESSKSREIYLVVIERYTYMTLYLAHHHQHHHHHQDGMMELPPAESCALDDGEEEEVQFSKQPPRGLLGKFKQHKIVVSGN</sequence>
<comment type="subcellular location">
    <subcellularLocation>
        <location evidence="1">Cell membrane</location>
        <topology evidence="1">Single-pass type I membrane protein</topology>
    </subcellularLocation>
</comment>
<reference evidence="9 10" key="1">
    <citation type="submission" date="2019-05" db="EMBL/GenBank/DDBJ databases">
        <title>Another draft genome of Portunus trituberculatus and its Hox gene families provides insights of decapod evolution.</title>
        <authorList>
            <person name="Jeong J.-H."/>
            <person name="Song I."/>
            <person name="Kim S."/>
            <person name="Choi T."/>
            <person name="Kim D."/>
            <person name="Ryu S."/>
            <person name="Kim W."/>
        </authorList>
    </citation>
    <scope>NUCLEOTIDE SEQUENCE [LARGE SCALE GENOMIC DNA]</scope>
    <source>
        <tissue evidence="9">Muscle</tissue>
    </source>
</reference>
<evidence type="ECO:0000259" key="8">
    <source>
        <dbReference type="PROSITE" id="PS51914"/>
    </source>
</evidence>
<dbReference type="InterPro" id="IPR056607">
    <property type="entry name" value="Elapor1/2_MRH"/>
</dbReference>
<dbReference type="InterPro" id="IPR039181">
    <property type="entry name" value="Elapor1/2"/>
</dbReference>
<comment type="similarity">
    <text evidence="2">Belongs to the ELAPOR family.</text>
</comment>
<keyword evidence="7" id="KW-1133">Transmembrane helix</keyword>
<dbReference type="PANTHER" id="PTHR22727:SF15">
    <property type="entry name" value="MRH DOMAIN-CONTAINING PROTEIN"/>
    <property type="match status" value="1"/>
</dbReference>
<gene>
    <name evidence="9" type="primary">K132L</name>
    <name evidence="9" type="ORF">E2C01_018245</name>
</gene>
<dbReference type="AlphaFoldDB" id="A0A5B7DVW5"/>
<evidence type="ECO:0000256" key="5">
    <source>
        <dbReference type="ARBA" id="ARBA00023157"/>
    </source>
</evidence>
<dbReference type="Gene3D" id="2.10.50.10">
    <property type="entry name" value="Tumor Necrosis Factor Receptor, subunit A, domain 2"/>
    <property type="match status" value="1"/>
</dbReference>
<dbReference type="Pfam" id="PF23032">
    <property type="entry name" value="GBD_ELAPOR1-like_3rd"/>
    <property type="match status" value="1"/>
</dbReference>
<comment type="caution">
    <text evidence="9">The sequence shown here is derived from an EMBL/GenBank/DDBJ whole genome shotgun (WGS) entry which is preliminary data.</text>
</comment>
<dbReference type="Pfam" id="PF23087">
    <property type="entry name" value="MRH_ELAPOR1_9th"/>
    <property type="match status" value="1"/>
</dbReference>
<keyword evidence="7" id="KW-0812">Transmembrane</keyword>
<dbReference type="SUPFAM" id="SSF50911">
    <property type="entry name" value="Mannose 6-phosphate receptor domain"/>
    <property type="match status" value="1"/>
</dbReference>
<evidence type="ECO:0000256" key="1">
    <source>
        <dbReference type="ARBA" id="ARBA00004251"/>
    </source>
</evidence>
<dbReference type="EMBL" id="VSRR010001422">
    <property type="protein sequence ID" value="MPC25143.1"/>
    <property type="molecule type" value="Genomic_DNA"/>
</dbReference>
<evidence type="ECO:0000256" key="6">
    <source>
        <dbReference type="ARBA" id="ARBA00023180"/>
    </source>
</evidence>
<dbReference type="InterPro" id="IPR009011">
    <property type="entry name" value="Man6P_isomerase_rcpt-bd_dom_sf"/>
</dbReference>
<dbReference type="PROSITE" id="PS51914">
    <property type="entry name" value="MRH"/>
    <property type="match status" value="1"/>
</dbReference>
<keyword evidence="3" id="KW-1003">Cell membrane</keyword>
<keyword evidence="6" id="KW-0325">Glycoprotein</keyword>
<evidence type="ECO:0000256" key="7">
    <source>
        <dbReference type="SAM" id="Phobius"/>
    </source>
</evidence>
<evidence type="ECO:0000256" key="2">
    <source>
        <dbReference type="ARBA" id="ARBA00007627"/>
    </source>
</evidence>
<feature type="domain" description="MRH" evidence="8">
    <location>
        <begin position="272"/>
        <end position="442"/>
    </location>
</feature>
<evidence type="ECO:0000256" key="4">
    <source>
        <dbReference type="ARBA" id="ARBA00022729"/>
    </source>
</evidence>
<evidence type="ECO:0000313" key="10">
    <source>
        <dbReference type="Proteomes" id="UP000324222"/>
    </source>
</evidence>
<organism evidence="9 10">
    <name type="scientific">Portunus trituberculatus</name>
    <name type="common">Swimming crab</name>
    <name type="synonym">Neptunus trituberculatus</name>
    <dbReference type="NCBI Taxonomy" id="210409"/>
    <lineage>
        <taxon>Eukaryota</taxon>
        <taxon>Metazoa</taxon>
        <taxon>Ecdysozoa</taxon>
        <taxon>Arthropoda</taxon>
        <taxon>Crustacea</taxon>
        <taxon>Multicrustacea</taxon>
        <taxon>Malacostraca</taxon>
        <taxon>Eumalacostraca</taxon>
        <taxon>Eucarida</taxon>
        <taxon>Decapoda</taxon>
        <taxon>Pleocyemata</taxon>
        <taxon>Brachyura</taxon>
        <taxon>Eubrachyura</taxon>
        <taxon>Portunoidea</taxon>
        <taxon>Portunidae</taxon>
        <taxon>Portuninae</taxon>
        <taxon>Portunus</taxon>
    </lineage>
</organism>
<dbReference type="InterPro" id="IPR044865">
    <property type="entry name" value="MRH_dom"/>
</dbReference>
<dbReference type="PANTHER" id="PTHR22727">
    <property type="entry name" value="PROTEIN CBG13728"/>
    <property type="match status" value="1"/>
</dbReference>
<dbReference type="InterPro" id="IPR056609">
    <property type="entry name" value="Elapor1-like_3rd"/>
</dbReference>
<evidence type="ECO:0000313" key="9">
    <source>
        <dbReference type="EMBL" id="MPC25143.1"/>
    </source>
</evidence>
<evidence type="ECO:0000256" key="3">
    <source>
        <dbReference type="ARBA" id="ARBA00022475"/>
    </source>
</evidence>